<evidence type="ECO:0000256" key="8">
    <source>
        <dbReference type="ARBA" id="ARBA00032007"/>
    </source>
</evidence>
<dbReference type="InterPro" id="IPR055122">
    <property type="entry name" value="Med14_N"/>
</dbReference>
<dbReference type="GO" id="GO:0016592">
    <property type="term" value="C:mediator complex"/>
    <property type="evidence" value="ECO:0007669"/>
    <property type="project" value="UniProtKB-UniRule"/>
</dbReference>
<dbReference type="GO" id="GO:0070847">
    <property type="term" value="C:core mediator complex"/>
    <property type="evidence" value="ECO:0007669"/>
    <property type="project" value="TreeGrafter"/>
</dbReference>
<evidence type="ECO:0000256" key="6">
    <source>
        <dbReference type="ARBA" id="ARBA00023163"/>
    </source>
</evidence>
<dbReference type="GO" id="GO:0006357">
    <property type="term" value="P:regulation of transcription by RNA polymerase II"/>
    <property type="evidence" value="ECO:0007669"/>
    <property type="project" value="InterPro"/>
</dbReference>
<comment type="similarity">
    <text evidence="2 9">Belongs to the Mediator complex subunit 14 family.</text>
</comment>
<dbReference type="Proteomes" id="UP001212411">
    <property type="component" value="Chromosome 1"/>
</dbReference>
<dbReference type="Pfam" id="PF08638">
    <property type="entry name" value="Med14"/>
    <property type="match status" value="1"/>
</dbReference>
<accession>A0AAF0AVF3</accession>
<dbReference type="PANTHER" id="PTHR12809:SF2">
    <property type="entry name" value="MEDIATOR OF RNA POLYMERASE II TRANSCRIPTION SUBUNIT 14"/>
    <property type="match status" value="1"/>
</dbReference>
<evidence type="ECO:0000313" key="12">
    <source>
        <dbReference type="Proteomes" id="UP001212411"/>
    </source>
</evidence>
<dbReference type="RefSeq" id="XP_056036725.1">
    <property type="nucleotide sequence ID" value="XM_056180414.1"/>
</dbReference>
<sequence>MDPPAIPHITQGFYPLFNIIETYSRHVLNELASLAEILPSMSNVDKKRSILDWLLRSRTYTIRLLILARWIHFSPLVHRCIDVVAFLQGQKFCYQNLVHVLQTIRYQMSFARLRNADLLTALDLLSTGTNVRLLNAPSSRTYVLPRNEISTKQVLQALRTINMILRIRLDLHEVIPSPFRKFVINNGRCTFTVPNEFSVSMTTNSQDPTSNTSSFQWFVVDFNFLLPSYSSTPSKFKQLVEHHVNEQIALRLAEQNPILPLVYNIIHKFCVFQQLNILSQEAFQLSRQSWLGHLRTVYEENVSQIRLYYWPQFTTRKDGKVVPSNHSICICTETQDTPALERILSTRKSNCDYEHVNLKARWYHDEEVETISLDASASTQALLLKVTKMHARLILGQIQKELHPKIFSELTDNELKIRLFDHDIIVKVNSVSGRLVLLRSNSPLSPPRYLRAAEKNIALSSQSASQILNRLYFFCIQTELTEVALCADLISVQGYISFPELAFTKKLWRRSDDLLWILAFNVETMDWSAKLANFAGQIVFSQAIFTTEGNLNIESFHRLAYLLEIQSLLYHAQRACYERRIPFECISTPSKALTENNYTPFVRTGSLSISMPTNNADLCPLVFIRAHDSMIIFEGRIMHRPPFKVEEETFGTCTINWKKGRFTMHATKFNDFENFWNRICKVLSLSKTTCFDVDLFTLRFVDFTYLKQYKFRVSITNDGAFSIYFFDPESPFQLIAHYLKNIFADNAYDMQPLKIIMDRTKGVLEAQKMGYTVLARSLREYRILFSPRQGIQVSLNRFGCLLQDIYSLVTPAVKSEYSQNPVQPWEPCQWLSSVWEGDLGDDELNGQVEASPELHLLKTMKTADLSAIIKKILSIPRKY</sequence>
<comment type="function">
    <text evidence="9">Component of the Mediator complex, a coactivator involved in the regulated transcription of nearly all RNA polymerase II-dependent genes. Mediator functions as a bridge to convey information from gene-specific regulatory proteins to the basal RNA polymerase II transcription machinery. Mediator is recruited to promoters by direct interactions with regulatory proteins and serves as a scaffold for the assembly of a functional preinitiation complex with RNA polymerase II and the general transcription factors.</text>
</comment>
<dbReference type="KEGG" id="som:SOMG_01621"/>
<keyword evidence="5 9" id="KW-0010">Activator</keyword>
<evidence type="ECO:0000256" key="9">
    <source>
        <dbReference type="RuleBase" id="RU365082"/>
    </source>
</evidence>
<keyword evidence="6 9" id="KW-0804">Transcription</keyword>
<organism evidence="11 12">
    <name type="scientific">Schizosaccharomyces osmophilus</name>
    <dbReference type="NCBI Taxonomy" id="2545709"/>
    <lineage>
        <taxon>Eukaryota</taxon>
        <taxon>Fungi</taxon>
        <taxon>Dikarya</taxon>
        <taxon>Ascomycota</taxon>
        <taxon>Taphrinomycotina</taxon>
        <taxon>Schizosaccharomycetes</taxon>
        <taxon>Schizosaccharomycetales</taxon>
        <taxon>Schizosaccharomycetaceae</taxon>
        <taxon>Schizosaccharomyces</taxon>
    </lineage>
</organism>
<evidence type="ECO:0000256" key="3">
    <source>
        <dbReference type="ARBA" id="ARBA00019619"/>
    </source>
</evidence>
<feature type="domain" description="Mediator complex subunit MED14 N-terminal" evidence="10">
    <location>
        <begin position="13"/>
        <end position="204"/>
    </location>
</feature>
<dbReference type="InterPro" id="IPR013947">
    <property type="entry name" value="Mediator_Med14"/>
</dbReference>
<evidence type="ECO:0000256" key="1">
    <source>
        <dbReference type="ARBA" id="ARBA00004123"/>
    </source>
</evidence>
<dbReference type="PANTHER" id="PTHR12809">
    <property type="entry name" value="MEDIATOR COMPLEX SUBUNIT"/>
    <property type="match status" value="1"/>
</dbReference>
<dbReference type="EMBL" id="CP115611">
    <property type="protein sequence ID" value="WBW72482.1"/>
    <property type="molecule type" value="Genomic_DNA"/>
</dbReference>
<keyword evidence="7 9" id="KW-0539">Nucleus</keyword>
<evidence type="ECO:0000256" key="5">
    <source>
        <dbReference type="ARBA" id="ARBA00023159"/>
    </source>
</evidence>
<name>A0AAF0AVF3_9SCHI</name>
<dbReference type="GO" id="GO:0003712">
    <property type="term" value="F:transcription coregulator activity"/>
    <property type="evidence" value="ECO:0007669"/>
    <property type="project" value="UniProtKB-UniRule"/>
</dbReference>
<gene>
    <name evidence="11" type="primary">med14</name>
    <name evidence="11" type="ORF">SOMG_01621</name>
</gene>
<evidence type="ECO:0000256" key="2">
    <source>
        <dbReference type="ARBA" id="ARBA00007813"/>
    </source>
</evidence>
<protein>
    <recommendedName>
        <fullName evidence="3 9">Mediator of RNA polymerase II transcription subunit 14</fullName>
    </recommendedName>
    <alternativeName>
        <fullName evidence="8 9">Mediator complex subunit 14</fullName>
    </alternativeName>
</protein>
<dbReference type="AlphaFoldDB" id="A0AAF0AVF3"/>
<keyword evidence="4 9" id="KW-0805">Transcription regulation</keyword>
<evidence type="ECO:0000259" key="10">
    <source>
        <dbReference type="Pfam" id="PF08638"/>
    </source>
</evidence>
<evidence type="ECO:0000256" key="4">
    <source>
        <dbReference type="ARBA" id="ARBA00023015"/>
    </source>
</evidence>
<dbReference type="GeneID" id="80875103"/>
<reference evidence="11 12" key="1">
    <citation type="journal article" date="2023" name="G3 (Bethesda)">
        <title>A high-quality reference genome for the fission yeast Schizosaccharomyces osmophilus.</title>
        <authorList>
            <person name="Jia G.S."/>
            <person name="Zhang W.C."/>
            <person name="Liang Y."/>
            <person name="Liu X.H."/>
            <person name="Rhind N."/>
            <person name="Pidoux A."/>
            <person name="Brysch-Herzberg M."/>
            <person name="Du L.L."/>
        </authorList>
    </citation>
    <scope>NUCLEOTIDE SEQUENCE [LARGE SCALE GENOMIC DNA]</scope>
    <source>
        <strain evidence="11 12">CBS 15793</strain>
    </source>
</reference>
<evidence type="ECO:0000313" key="11">
    <source>
        <dbReference type="EMBL" id="WBW72482.1"/>
    </source>
</evidence>
<evidence type="ECO:0000256" key="7">
    <source>
        <dbReference type="ARBA" id="ARBA00023242"/>
    </source>
</evidence>
<keyword evidence="12" id="KW-1185">Reference proteome</keyword>
<comment type="subunit">
    <text evidence="9">Component of the Mediator complex.</text>
</comment>
<comment type="subcellular location">
    <subcellularLocation>
        <location evidence="1 9">Nucleus</location>
    </subcellularLocation>
</comment>
<proteinExistence type="inferred from homology"/>